<sequence>MTVTCHFIDGSWQLENCVLETSHLRVAHTAENIAAELKRIAQEWNISEKVVALVTDNAANAVAAARLTGWKHIPCFAHTLNLIVKGALEADPGMVALKKNCKASDKLREIQRQLGLTDKKLIQDVDTRWNSTFYMFERIVEQHDPVTTTLCLQSKGEMCLSNEDIELIKKVLDLLRPFEVATVEMSAEKFVSVSKIIPIARSLQLVTVGSSTTATTLPLKQELVAQIQHRFANIEANQTLAKSTLLDPRLKKLAFRNNGQRQGLQSLVNELTSLPNNVQEESVVTVAPTTANSDSDVLWKEFDSKVADSVNHLNTRDRSADAMPETGLYFGEKLIPRDSEPLKWWHEHGKNYPKMSKLARKYLCATATSVPSEHLF</sequence>
<name>A0A7D9LBD9_PARCT</name>
<evidence type="ECO:0000313" key="1">
    <source>
        <dbReference type="EMBL" id="CAB4027116.1"/>
    </source>
</evidence>
<dbReference type="InterPro" id="IPR012337">
    <property type="entry name" value="RNaseH-like_sf"/>
</dbReference>
<protein>
    <submittedName>
        <fullName evidence="1">Zinc finger BED domain-containing 1-like</fullName>
    </submittedName>
</protein>
<dbReference type="PANTHER" id="PTHR46481">
    <property type="entry name" value="ZINC FINGER BED DOMAIN-CONTAINING PROTEIN 4"/>
    <property type="match status" value="1"/>
</dbReference>
<dbReference type="InterPro" id="IPR052035">
    <property type="entry name" value="ZnF_BED_domain_contain"/>
</dbReference>
<dbReference type="GO" id="GO:0046983">
    <property type="term" value="F:protein dimerization activity"/>
    <property type="evidence" value="ECO:0007669"/>
    <property type="project" value="InterPro"/>
</dbReference>
<dbReference type="OrthoDB" id="1607513at2759"/>
<proteinExistence type="predicted"/>
<accession>A0A7D9LBD9</accession>
<dbReference type="EMBL" id="CACRXK020014610">
    <property type="protein sequence ID" value="CAB4027116.1"/>
    <property type="molecule type" value="Genomic_DNA"/>
</dbReference>
<keyword evidence="2" id="KW-1185">Reference proteome</keyword>
<dbReference type="SUPFAM" id="SSF53098">
    <property type="entry name" value="Ribonuclease H-like"/>
    <property type="match status" value="1"/>
</dbReference>
<comment type="caution">
    <text evidence="1">The sequence shown here is derived from an EMBL/GenBank/DDBJ whole genome shotgun (WGS) entry which is preliminary data.</text>
</comment>
<gene>
    <name evidence="1" type="ORF">PACLA_8A067798</name>
</gene>
<dbReference type="Pfam" id="PF05699">
    <property type="entry name" value="Dimer_Tnp_hAT"/>
    <property type="match status" value="1"/>
</dbReference>
<dbReference type="AlphaFoldDB" id="A0A7D9LBD9"/>
<reference evidence="1" key="1">
    <citation type="submission" date="2020-04" db="EMBL/GenBank/DDBJ databases">
        <authorList>
            <person name="Alioto T."/>
            <person name="Alioto T."/>
            <person name="Gomez Garrido J."/>
        </authorList>
    </citation>
    <scope>NUCLEOTIDE SEQUENCE</scope>
    <source>
        <strain evidence="1">A484AB</strain>
    </source>
</reference>
<dbReference type="PANTHER" id="PTHR46481:SF9">
    <property type="entry name" value="ZINC FINGER BED DOMAIN-CONTAINING PROTEIN 1-LIKE"/>
    <property type="match status" value="1"/>
</dbReference>
<dbReference type="Proteomes" id="UP001152795">
    <property type="component" value="Unassembled WGS sequence"/>
</dbReference>
<evidence type="ECO:0000313" key="2">
    <source>
        <dbReference type="Proteomes" id="UP001152795"/>
    </source>
</evidence>
<dbReference type="InterPro" id="IPR008906">
    <property type="entry name" value="HATC_C_dom"/>
</dbReference>
<organism evidence="1 2">
    <name type="scientific">Paramuricea clavata</name>
    <name type="common">Red gorgonian</name>
    <name type="synonym">Violescent sea-whip</name>
    <dbReference type="NCBI Taxonomy" id="317549"/>
    <lineage>
        <taxon>Eukaryota</taxon>
        <taxon>Metazoa</taxon>
        <taxon>Cnidaria</taxon>
        <taxon>Anthozoa</taxon>
        <taxon>Octocorallia</taxon>
        <taxon>Malacalcyonacea</taxon>
        <taxon>Plexauridae</taxon>
        <taxon>Paramuricea</taxon>
    </lineage>
</organism>